<evidence type="ECO:0000256" key="6">
    <source>
        <dbReference type="ARBA" id="ARBA00023002"/>
    </source>
</evidence>
<name>A0A8H5BD62_9AGAR</name>
<dbReference type="GO" id="GO:0005506">
    <property type="term" value="F:iron ion binding"/>
    <property type="evidence" value="ECO:0007669"/>
    <property type="project" value="InterPro"/>
</dbReference>
<keyword evidence="9" id="KW-0812">Transmembrane</keyword>
<comment type="similarity">
    <text evidence="3">Belongs to the cytochrome P450 family.</text>
</comment>
<evidence type="ECO:0000256" key="5">
    <source>
        <dbReference type="ARBA" id="ARBA00022723"/>
    </source>
</evidence>
<dbReference type="SUPFAM" id="SSF48264">
    <property type="entry name" value="Cytochrome P450"/>
    <property type="match status" value="1"/>
</dbReference>
<reference evidence="10 11" key="1">
    <citation type="journal article" date="2020" name="ISME J.">
        <title>Uncovering the hidden diversity of litter-decomposition mechanisms in mushroom-forming fungi.</title>
        <authorList>
            <person name="Floudas D."/>
            <person name="Bentzer J."/>
            <person name="Ahren D."/>
            <person name="Johansson T."/>
            <person name="Persson P."/>
            <person name="Tunlid A."/>
        </authorList>
    </citation>
    <scope>NUCLEOTIDE SEQUENCE [LARGE SCALE GENOMIC DNA]</scope>
    <source>
        <strain evidence="10 11">CBS 101986</strain>
    </source>
</reference>
<dbReference type="InterPro" id="IPR001128">
    <property type="entry name" value="Cyt_P450"/>
</dbReference>
<comment type="pathway">
    <text evidence="2">Secondary metabolite biosynthesis.</text>
</comment>
<dbReference type="PANTHER" id="PTHR46300:SF4">
    <property type="entry name" value="CYTOCHROME P450 98A3"/>
    <property type="match status" value="1"/>
</dbReference>
<evidence type="ECO:0000256" key="9">
    <source>
        <dbReference type="SAM" id="Phobius"/>
    </source>
</evidence>
<comment type="cofactor">
    <cofactor evidence="1">
        <name>heme</name>
        <dbReference type="ChEBI" id="CHEBI:30413"/>
    </cofactor>
</comment>
<dbReference type="PRINTS" id="PR00463">
    <property type="entry name" value="EP450I"/>
</dbReference>
<feature type="transmembrane region" description="Helical" evidence="9">
    <location>
        <begin position="24"/>
        <end position="45"/>
    </location>
</feature>
<evidence type="ECO:0000256" key="3">
    <source>
        <dbReference type="ARBA" id="ARBA00010617"/>
    </source>
</evidence>
<keyword evidence="9" id="KW-1133">Transmembrane helix</keyword>
<evidence type="ECO:0000256" key="4">
    <source>
        <dbReference type="ARBA" id="ARBA00022617"/>
    </source>
</evidence>
<dbReference type="GO" id="GO:0016705">
    <property type="term" value="F:oxidoreductase activity, acting on paired donors, with incorporation or reduction of molecular oxygen"/>
    <property type="evidence" value="ECO:0007669"/>
    <property type="project" value="InterPro"/>
</dbReference>
<dbReference type="EMBL" id="JAACJJ010000028">
    <property type="protein sequence ID" value="KAF5321039.1"/>
    <property type="molecule type" value="Genomic_DNA"/>
</dbReference>
<dbReference type="GO" id="GO:0004497">
    <property type="term" value="F:monooxygenase activity"/>
    <property type="evidence" value="ECO:0007669"/>
    <property type="project" value="UniProtKB-KW"/>
</dbReference>
<dbReference type="InterPro" id="IPR050364">
    <property type="entry name" value="Cytochrome_P450_fung"/>
</dbReference>
<keyword evidence="9" id="KW-0472">Membrane</keyword>
<evidence type="ECO:0008006" key="12">
    <source>
        <dbReference type="Google" id="ProtNLM"/>
    </source>
</evidence>
<sequence length="380" mass="43387">MGKRVDSPYKQLPAPGLTTLESRMLRLVALSWLTCCAAYAIHYVFNWYKLHRTMPPGPLGLPWLGNRHELPAIKPWKKFAEWNARYGSVTSIFLGTTPVIILGTAQPAWDLLEKCADIYSSRPRFVVAGEILSNNMRGLMLPNNDVWRRWRKVISSILVLHLGFHFRQAASYNEIQSMESKVVLKQLLDDPIDFEKHFQRFAGSVAVSVTYGRRIKSDDWIVKEQLSAVDYLVSVNIPGKYLVESWLWLLKLSRPLQWFRHEPERRKKEDIVFLTYLLQQVKMGMGSGTVQDCLASQCLNNLEQLGMDEVELAYAISSPFGAGIETTVGTTTTLIMALLHYPEVQEKAQAELDKVVGYDCMPEYKDRENLPYINAVSTKL</sequence>
<dbReference type="AlphaFoldDB" id="A0A8H5BD62"/>
<evidence type="ECO:0000313" key="11">
    <source>
        <dbReference type="Proteomes" id="UP000567179"/>
    </source>
</evidence>
<accession>A0A8H5BD62</accession>
<dbReference type="OrthoDB" id="1055148at2759"/>
<dbReference type="Pfam" id="PF00067">
    <property type="entry name" value="p450"/>
    <property type="match status" value="1"/>
</dbReference>
<evidence type="ECO:0000256" key="2">
    <source>
        <dbReference type="ARBA" id="ARBA00005179"/>
    </source>
</evidence>
<keyword evidence="5" id="KW-0479">Metal-binding</keyword>
<organism evidence="10 11">
    <name type="scientific">Psilocybe cf. subviscida</name>
    <dbReference type="NCBI Taxonomy" id="2480587"/>
    <lineage>
        <taxon>Eukaryota</taxon>
        <taxon>Fungi</taxon>
        <taxon>Dikarya</taxon>
        <taxon>Basidiomycota</taxon>
        <taxon>Agaricomycotina</taxon>
        <taxon>Agaricomycetes</taxon>
        <taxon>Agaricomycetidae</taxon>
        <taxon>Agaricales</taxon>
        <taxon>Agaricineae</taxon>
        <taxon>Strophariaceae</taxon>
        <taxon>Psilocybe</taxon>
    </lineage>
</organism>
<dbReference type="PANTHER" id="PTHR46300">
    <property type="entry name" value="P450, PUTATIVE (EUROFUNG)-RELATED-RELATED"/>
    <property type="match status" value="1"/>
</dbReference>
<dbReference type="Gene3D" id="1.10.630.10">
    <property type="entry name" value="Cytochrome P450"/>
    <property type="match status" value="1"/>
</dbReference>
<evidence type="ECO:0000256" key="1">
    <source>
        <dbReference type="ARBA" id="ARBA00001971"/>
    </source>
</evidence>
<comment type="caution">
    <text evidence="10">The sequence shown here is derived from an EMBL/GenBank/DDBJ whole genome shotgun (WGS) entry which is preliminary data.</text>
</comment>
<evidence type="ECO:0000256" key="8">
    <source>
        <dbReference type="ARBA" id="ARBA00023033"/>
    </source>
</evidence>
<keyword evidence="8" id="KW-0503">Monooxygenase</keyword>
<dbReference type="Proteomes" id="UP000567179">
    <property type="component" value="Unassembled WGS sequence"/>
</dbReference>
<dbReference type="InterPro" id="IPR002401">
    <property type="entry name" value="Cyt_P450_E_grp-I"/>
</dbReference>
<dbReference type="GO" id="GO:0020037">
    <property type="term" value="F:heme binding"/>
    <property type="evidence" value="ECO:0007669"/>
    <property type="project" value="InterPro"/>
</dbReference>
<keyword evidence="7" id="KW-0408">Iron</keyword>
<evidence type="ECO:0000313" key="10">
    <source>
        <dbReference type="EMBL" id="KAF5321039.1"/>
    </source>
</evidence>
<proteinExistence type="inferred from homology"/>
<gene>
    <name evidence="10" type="ORF">D9619_000272</name>
</gene>
<evidence type="ECO:0000256" key="7">
    <source>
        <dbReference type="ARBA" id="ARBA00023004"/>
    </source>
</evidence>
<dbReference type="InterPro" id="IPR036396">
    <property type="entry name" value="Cyt_P450_sf"/>
</dbReference>
<keyword evidence="6" id="KW-0560">Oxidoreductase</keyword>
<protein>
    <recommendedName>
        <fullName evidence="12">Cytochrome P450</fullName>
    </recommendedName>
</protein>
<keyword evidence="11" id="KW-1185">Reference proteome</keyword>
<keyword evidence="4" id="KW-0349">Heme</keyword>